<evidence type="ECO:0000313" key="3">
    <source>
        <dbReference type="EMBL" id="SUZ63603.1"/>
    </source>
</evidence>
<keyword evidence="1" id="KW-0378">Hydrolase</keyword>
<dbReference type="GO" id="GO:0016787">
    <property type="term" value="F:hydrolase activity"/>
    <property type="evidence" value="ECO:0007669"/>
    <property type="project" value="UniProtKB-KW"/>
</dbReference>
<dbReference type="InterPro" id="IPR013658">
    <property type="entry name" value="SGL"/>
</dbReference>
<dbReference type="PANTHER" id="PTHR47572:SF4">
    <property type="entry name" value="LACTONASE DRP35"/>
    <property type="match status" value="1"/>
</dbReference>
<dbReference type="SUPFAM" id="SSF63829">
    <property type="entry name" value="Calcium-dependent phosphotriesterase"/>
    <property type="match status" value="1"/>
</dbReference>
<dbReference type="Pfam" id="PF08450">
    <property type="entry name" value="SGL"/>
    <property type="match status" value="1"/>
</dbReference>
<dbReference type="AlphaFoldDB" id="A0A381PDQ2"/>
<dbReference type="EMBL" id="UINC01000920">
    <property type="protein sequence ID" value="SUZ63603.1"/>
    <property type="molecule type" value="Genomic_DNA"/>
</dbReference>
<protein>
    <recommendedName>
        <fullName evidence="2">SMP-30/Gluconolactonase/LRE-like region domain-containing protein</fullName>
    </recommendedName>
</protein>
<organism evidence="3">
    <name type="scientific">marine metagenome</name>
    <dbReference type="NCBI Taxonomy" id="408172"/>
    <lineage>
        <taxon>unclassified sequences</taxon>
        <taxon>metagenomes</taxon>
        <taxon>ecological metagenomes</taxon>
    </lineage>
</organism>
<evidence type="ECO:0000259" key="2">
    <source>
        <dbReference type="Pfam" id="PF08450"/>
    </source>
</evidence>
<dbReference type="InterPro" id="IPR051262">
    <property type="entry name" value="SMP-30/CGR1_Lactonase"/>
</dbReference>
<reference evidence="3" key="1">
    <citation type="submission" date="2018-05" db="EMBL/GenBank/DDBJ databases">
        <authorList>
            <person name="Lanie J.A."/>
            <person name="Ng W.-L."/>
            <person name="Kazmierczak K.M."/>
            <person name="Andrzejewski T.M."/>
            <person name="Davidsen T.M."/>
            <person name="Wayne K.J."/>
            <person name="Tettelin H."/>
            <person name="Glass J.I."/>
            <person name="Rusch D."/>
            <person name="Podicherti R."/>
            <person name="Tsui H.-C.T."/>
            <person name="Winkler M.E."/>
        </authorList>
    </citation>
    <scope>NUCLEOTIDE SEQUENCE</scope>
</reference>
<evidence type="ECO:0000256" key="1">
    <source>
        <dbReference type="ARBA" id="ARBA00022801"/>
    </source>
</evidence>
<gene>
    <name evidence="3" type="ORF">METZ01_LOCUS16457</name>
</gene>
<name>A0A381PDQ2_9ZZZZ</name>
<proteinExistence type="predicted"/>
<sequence>MATQVLADDICFGEGPRWHDDRFYFSDMHDHKVKTVTETGEVSSVVEVENRPSGLGWLPNGDLLIVSMLDRRILRFDGSVLSEHADLSKYAPFECNDMVVDASGRAFVGHFGFDLNGGASFNHASLIAVETNGTSRIVADHLSFPNGSVITPDGGTLVVAETFAGRLTAFDIVAQGELENRRLWAKLPDGTAPDGICLDAEGAIWVASPPTNECLRLAEGGEVLERVQVDQGAYACMIGGVDAPVLFILTSPSSSPQECRTLRGARAETIPVSATGAGYP</sequence>
<dbReference type="PANTHER" id="PTHR47572">
    <property type="entry name" value="LIPOPROTEIN-RELATED"/>
    <property type="match status" value="1"/>
</dbReference>
<dbReference type="Gene3D" id="2.120.10.30">
    <property type="entry name" value="TolB, C-terminal domain"/>
    <property type="match status" value="1"/>
</dbReference>
<feature type="domain" description="SMP-30/Gluconolactonase/LRE-like region" evidence="2">
    <location>
        <begin position="12"/>
        <end position="251"/>
    </location>
</feature>
<accession>A0A381PDQ2</accession>
<dbReference type="InterPro" id="IPR011042">
    <property type="entry name" value="6-blade_b-propeller_TolB-like"/>
</dbReference>